<keyword evidence="1" id="KW-0812">Transmembrane</keyword>
<organismHost>
    <name type="scientific">Bombyx mori</name>
    <name type="common">Silk moth</name>
    <dbReference type="NCBI Taxonomy" id="7091"/>
</organismHost>
<evidence type="ECO:0000313" key="3">
    <source>
        <dbReference type="EMBL" id="QXI73323.1"/>
    </source>
</evidence>
<dbReference type="Pfam" id="PF01607">
    <property type="entry name" value="CBM_14"/>
    <property type="match status" value="1"/>
</dbReference>
<gene>
    <name evidence="3" type="primary">Ac150</name>
</gene>
<dbReference type="EMBL" id="MT501299">
    <property type="protein sequence ID" value="QXI73323.1"/>
    <property type="molecule type" value="Genomic_DNA"/>
</dbReference>
<feature type="transmembrane region" description="Helical" evidence="1">
    <location>
        <begin position="6"/>
        <end position="24"/>
    </location>
</feature>
<accession>A0A8F4XDX0</accession>
<dbReference type="PROSITE" id="PS50940">
    <property type="entry name" value="CHIT_BIND_II"/>
    <property type="match status" value="1"/>
</dbReference>
<protein>
    <submittedName>
        <fullName evidence="3">AC150</fullName>
    </submittedName>
</protein>
<dbReference type="SMART" id="SM00494">
    <property type="entry name" value="ChtBD2"/>
    <property type="match status" value="1"/>
</dbReference>
<name>A0A8F4XDX0_NPVBM</name>
<sequence length="111" mass="12891">MFKPNMIRIYIIVYLFFIIIFIVLKSKRGNDNDNDNDNDSDDEFSCVNRPIGVHFPHPTKCNAFYMCVGINHRLELLCSEGFEFDPNVKDCVPISDYGCTANQNKNKNKIY</sequence>
<evidence type="ECO:0000259" key="2">
    <source>
        <dbReference type="PROSITE" id="PS50940"/>
    </source>
</evidence>
<organism evidence="3">
    <name type="scientific">Bombyx mori nuclear polyhedrosis virus</name>
    <name type="common">BmNPV</name>
    <dbReference type="NCBI Taxonomy" id="271108"/>
    <lineage>
        <taxon>Viruses</taxon>
        <taxon>Viruses incertae sedis</taxon>
        <taxon>Naldaviricetes</taxon>
        <taxon>Lefavirales</taxon>
        <taxon>Baculoviridae</taxon>
        <taxon>Alphabaculovirus</taxon>
        <taxon>Alphabaculovirus bomori</taxon>
    </lineage>
</organism>
<dbReference type="SUPFAM" id="SSF57625">
    <property type="entry name" value="Invertebrate chitin-binding proteins"/>
    <property type="match status" value="1"/>
</dbReference>
<evidence type="ECO:0000256" key="1">
    <source>
        <dbReference type="SAM" id="Phobius"/>
    </source>
</evidence>
<dbReference type="InterPro" id="IPR036508">
    <property type="entry name" value="Chitin-bd_dom_sf"/>
</dbReference>
<dbReference type="GO" id="GO:0005576">
    <property type="term" value="C:extracellular region"/>
    <property type="evidence" value="ECO:0007669"/>
    <property type="project" value="InterPro"/>
</dbReference>
<reference evidence="3" key="1">
    <citation type="submission" date="2020-05" db="EMBL/GenBank/DDBJ databases">
        <authorList>
            <person name="Xu G."/>
            <person name="Xiong Y."/>
            <person name="Gong T."/>
            <person name="Shi Y."/>
            <person name="Liu X."/>
            <person name="Liu S."/>
            <person name="Xiao F."/>
            <person name="Zhang Y."/>
            <person name="Ran X."/>
            <person name="Xiao D."/>
        </authorList>
    </citation>
    <scope>NUCLEOTIDE SEQUENCE</scope>
    <source>
        <strain evidence="3">Baoshan</strain>
    </source>
</reference>
<keyword evidence="1" id="KW-0472">Membrane</keyword>
<keyword evidence="1" id="KW-1133">Transmembrane helix</keyword>
<proteinExistence type="predicted"/>
<feature type="domain" description="Chitin-binding type-2" evidence="2">
    <location>
        <begin position="43"/>
        <end position="101"/>
    </location>
</feature>
<dbReference type="InterPro" id="IPR002557">
    <property type="entry name" value="Chitin-bd_dom"/>
</dbReference>
<dbReference type="GO" id="GO:0008061">
    <property type="term" value="F:chitin binding"/>
    <property type="evidence" value="ECO:0007669"/>
    <property type="project" value="InterPro"/>
</dbReference>
<dbReference type="Gene3D" id="2.170.140.10">
    <property type="entry name" value="Chitin binding domain"/>
    <property type="match status" value="1"/>
</dbReference>